<keyword evidence="7" id="KW-0067">ATP-binding</keyword>
<dbReference type="RefSeq" id="WP_203848423.1">
    <property type="nucleotide sequence ID" value="NZ_BAAAVW010000015.1"/>
</dbReference>
<organism evidence="11 12">
    <name type="scientific">Dactylosporangium siamense</name>
    <dbReference type="NCBI Taxonomy" id="685454"/>
    <lineage>
        <taxon>Bacteria</taxon>
        <taxon>Bacillati</taxon>
        <taxon>Actinomycetota</taxon>
        <taxon>Actinomycetes</taxon>
        <taxon>Micromonosporales</taxon>
        <taxon>Micromonosporaceae</taxon>
        <taxon>Dactylosporangium</taxon>
    </lineage>
</organism>
<dbReference type="Gene3D" id="3.30.2390.20">
    <property type="entry name" value="Type VII secretion system EccB, repeat 1 domain"/>
    <property type="match status" value="1"/>
</dbReference>
<keyword evidence="5" id="KW-0547">Nucleotide-binding</keyword>
<evidence type="ECO:0000256" key="8">
    <source>
        <dbReference type="ARBA" id="ARBA00022989"/>
    </source>
</evidence>
<keyword evidence="3" id="KW-1003">Cell membrane</keyword>
<dbReference type="InterPro" id="IPR007795">
    <property type="entry name" value="T7SS_EccB"/>
</dbReference>
<evidence type="ECO:0000256" key="5">
    <source>
        <dbReference type="ARBA" id="ARBA00022741"/>
    </source>
</evidence>
<keyword evidence="8 10" id="KW-1133">Transmembrane helix</keyword>
<dbReference type="PANTHER" id="PTHR40765">
    <property type="entry name" value="ESX-2 SECRETION SYSTEM ATPASE ECCB2"/>
    <property type="match status" value="1"/>
</dbReference>
<reference evidence="11" key="1">
    <citation type="submission" date="2021-01" db="EMBL/GenBank/DDBJ databases">
        <title>Whole genome shotgun sequence of Dactylosporangium siamense NBRC 106093.</title>
        <authorList>
            <person name="Komaki H."/>
            <person name="Tamura T."/>
        </authorList>
    </citation>
    <scope>NUCLEOTIDE SEQUENCE</scope>
    <source>
        <strain evidence="11">NBRC 106093</strain>
    </source>
</reference>
<dbReference type="InterPro" id="IPR044857">
    <property type="entry name" value="T7SS_EccB_R1"/>
</dbReference>
<comment type="similarity">
    <text evidence="2">Belongs to the EccB family.</text>
</comment>
<evidence type="ECO:0000256" key="9">
    <source>
        <dbReference type="ARBA" id="ARBA00023136"/>
    </source>
</evidence>
<evidence type="ECO:0000256" key="6">
    <source>
        <dbReference type="ARBA" id="ARBA00022801"/>
    </source>
</evidence>
<dbReference type="EMBL" id="BONQ01000074">
    <property type="protein sequence ID" value="GIG46655.1"/>
    <property type="molecule type" value="Genomic_DNA"/>
</dbReference>
<comment type="subcellular location">
    <subcellularLocation>
        <location evidence="1">Cell membrane</location>
        <topology evidence="1">Single-pass membrane protein</topology>
    </subcellularLocation>
</comment>
<evidence type="ECO:0000256" key="4">
    <source>
        <dbReference type="ARBA" id="ARBA00022692"/>
    </source>
</evidence>
<evidence type="ECO:0000256" key="2">
    <source>
        <dbReference type="ARBA" id="ARBA00008149"/>
    </source>
</evidence>
<dbReference type="NCBIfam" id="TIGR03919">
    <property type="entry name" value="T7SS_EccB"/>
    <property type="match status" value="1"/>
</dbReference>
<evidence type="ECO:0000313" key="11">
    <source>
        <dbReference type="EMBL" id="GIG46655.1"/>
    </source>
</evidence>
<keyword evidence="6" id="KW-0378">Hydrolase</keyword>
<comment type="caution">
    <text evidence="11">The sequence shown here is derived from an EMBL/GenBank/DDBJ whole genome shotgun (WGS) entry which is preliminary data.</text>
</comment>
<dbReference type="Pfam" id="PF05108">
    <property type="entry name" value="T7SS_ESX1_EccB"/>
    <property type="match status" value="1"/>
</dbReference>
<evidence type="ECO:0000256" key="7">
    <source>
        <dbReference type="ARBA" id="ARBA00022840"/>
    </source>
</evidence>
<gene>
    <name evidence="11" type="ORF">Dsi01nite_046960</name>
</gene>
<keyword evidence="4 10" id="KW-0812">Transmembrane</keyword>
<protein>
    <submittedName>
        <fullName evidence="11">Type VII secretion protein EccB</fullName>
    </submittedName>
</protein>
<evidence type="ECO:0000313" key="12">
    <source>
        <dbReference type="Proteomes" id="UP000660611"/>
    </source>
</evidence>
<dbReference type="PANTHER" id="PTHR40765:SF2">
    <property type="entry name" value="ESX-2 SECRETION SYSTEM ATPASE ECCB2"/>
    <property type="match status" value="1"/>
</dbReference>
<keyword evidence="9 10" id="KW-0472">Membrane</keyword>
<name>A0A919PQI6_9ACTN</name>
<keyword evidence="12" id="KW-1185">Reference proteome</keyword>
<dbReference type="AlphaFoldDB" id="A0A919PQI6"/>
<dbReference type="GO" id="GO:0005886">
    <property type="term" value="C:plasma membrane"/>
    <property type="evidence" value="ECO:0007669"/>
    <property type="project" value="UniProtKB-SubCell"/>
</dbReference>
<dbReference type="GO" id="GO:0016787">
    <property type="term" value="F:hydrolase activity"/>
    <property type="evidence" value="ECO:0007669"/>
    <property type="project" value="UniProtKB-KW"/>
</dbReference>
<sequence>MATRRDQLQSHQFMMQRVTSALIIHDTDPQQSPFRRFAGSAFAGLMIAIIVIAGVAIYGLLVNGGKKTWRSDSAIVLEKETGVRYVYREATNTLHPVANYASARLLGASVPVSASRNSLAGTPRGRTLGIAGAPDFVPRAKDLLTTAWTLCASPFSDGSGQANARTVLLAGRTPAGGRPLDAGAMLVRAVDDPKGTVSLVWNGRRFEIRQPEVVLKALAWESVQPTKVRVAWLNGLSSGQPIQRVPVPSGTSSFRNTATGRTYFVRNTAGDTQYYVAVPDGLAKVTAMQADVIRGDSQVNASGQPPEEIQAGQVVESRTVSFPIGAEPPPAVTPKLVPIAERDTVCAVYPTGVAQPRILVGAAFDSGSSINDTGGIGANGTPLADRVLVEPGRAMLVMALPSPEAATSTMLLVTEPGRAYPVTPDVAAQFLALPVTAAVRLPAALVNRMPLGPALDPARAGLPVDGA</sequence>
<dbReference type="GO" id="GO:0005524">
    <property type="term" value="F:ATP binding"/>
    <property type="evidence" value="ECO:0007669"/>
    <property type="project" value="UniProtKB-KW"/>
</dbReference>
<dbReference type="InterPro" id="IPR042485">
    <property type="entry name" value="T7SS_EccB_R3"/>
</dbReference>
<evidence type="ECO:0000256" key="1">
    <source>
        <dbReference type="ARBA" id="ARBA00004162"/>
    </source>
</evidence>
<evidence type="ECO:0000256" key="10">
    <source>
        <dbReference type="SAM" id="Phobius"/>
    </source>
</evidence>
<accession>A0A919PQI6</accession>
<feature type="transmembrane region" description="Helical" evidence="10">
    <location>
        <begin position="37"/>
        <end position="61"/>
    </location>
</feature>
<evidence type="ECO:0000256" key="3">
    <source>
        <dbReference type="ARBA" id="ARBA00022475"/>
    </source>
</evidence>
<dbReference type="GO" id="GO:0005576">
    <property type="term" value="C:extracellular region"/>
    <property type="evidence" value="ECO:0007669"/>
    <property type="project" value="TreeGrafter"/>
</dbReference>
<proteinExistence type="inferred from homology"/>
<dbReference type="Proteomes" id="UP000660611">
    <property type="component" value="Unassembled WGS sequence"/>
</dbReference>
<dbReference type="Gene3D" id="2.40.50.910">
    <property type="entry name" value="Type VII secretion system EccB, repeat 3 domain"/>
    <property type="match status" value="1"/>
</dbReference>